<name>A0ABR2VM68_9FUNG</name>
<organism evidence="3 4">
    <name type="scientific">Basidiobolus ranarum</name>
    <dbReference type="NCBI Taxonomy" id="34480"/>
    <lineage>
        <taxon>Eukaryota</taxon>
        <taxon>Fungi</taxon>
        <taxon>Fungi incertae sedis</taxon>
        <taxon>Zoopagomycota</taxon>
        <taxon>Entomophthoromycotina</taxon>
        <taxon>Basidiobolomycetes</taxon>
        <taxon>Basidiobolales</taxon>
        <taxon>Basidiobolaceae</taxon>
        <taxon>Basidiobolus</taxon>
    </lineage>
</organism>
<keyword evidence="4" id="KW-1185">Reference proteome</keyword>
<comment type="caution">
    <text evidence="3">The sequence shown here is derived from an EMBL/GenBank/DDBJ whole genome shotgun (WGS) entry which is preliminary data.</text>
</comment>
<reference evidence="3 4" key="1">
    <citation type="submission" date="2023-04" db="EMBL/GenBank/DDBJ databases">
        <title>Genome of Basidiobolus ranarum AG-B5.</title>
        <authorList>
            <person name="Stajich J.E."/>
            <person name="Carter-House D."/>
            <person name="Gryganskyi A."/>
        </authorList>
    </citation>
    <scope>NUCLEOTIDE SEQUENCE [LARGE SCALE GENOMIC DNA]</scope>
    <source>
        <strain evidence="3 4">AG-B5</strain>
    </source>
</reference>
<evidence type="ECO:0008006" key="5">
    <source>
        <dbReference type="Google" id="ProtNLM"/>
    </source>
</evidence>
<feature type="coiled-coil region" evidence="1">
    <location>
        <begin position="56"/>
        <end position="83"/>
    </location>
</feature>
<sequence>MSKLAYYEKLAENGTSLTPEVFNWMMGLYEDDVIAKTYVALSIPAANAYGQGQYDRRQEEKARRQEEAQLLRLQLQITEADEAKWAPPNLNQLLTGVNYNNLELGTDWESLKFQAEETLINSTVFATTFPFVNRESALRRLVGYIAEMHSLLEYTGNSNSITSQYYSNVMKVARLLTITGAPGIGKTTFCHRALATIVNYQKLTNTPSSTSGSMELMTSTASDSSIPTSPIASTSIAVSSPSPSKADGSSKIIQPVSDEDSSLFKSFRSLPDSLRDALQYGHRKGLSLYVDMSDLVSILPSGNIAIPLLHAFLKSRKASPTLLHNICEGAKTNLRNLTTTMVFKHIRQTMGIKRKAVLLLFVDETNSILSSDVGTQFLSNMMLAYRQSMVEERETLIFMPIFVGTRQEKLLSTVRLSGAQKYVIPIPLLQYTHLCEICRLLITKALPDIHELEIHKQVKNRLLLAGGHIRIFVELLFRLGKTKISGDFSWRQLYSSLIGKTPISLIDRAVDDVAKDFYDGTHTDVLKIMPRLAAYQVLQKPVFLDTVVEIPGDMDGSRRPGVRISALVENGFIALDLHADKYFVDVPFLIFKAALEKHTISRPYVLASVLTHLSSDENERNDMDIILLKLEMLQLLDCTSFQLGDIFPPESFTHIKEMQRIEQKYCIPQNFIRNRLETGFDLDSLRELVKQNLNCRLKEEVTVAFINYPKASGPDSVLFVEPLNSPSDIAAVPPVAPKKKVPIFSALQALR</sequence>
<evidence type="ECO:0000313" key="4">
    <source>
        <dbReference type="Proteomes" id="UP001479436"/>
    </source>
</evidence>
<dbReference type="Proteomes" id="UP001479436">
    <property type="component" value="Unassembled WGS sequence"/>
</dbReference>
<dbReference type="SUPFAM" id="SSF52540">
    <property type="entry name" value="P-loop containing nucleoside triphosphate hydrolases"/>
    <property type="match status" value="1"/>
</dbReference>
<proteinExistence type="predicted"/>
<feature type="region of interest" description="Disordered" evidence="2">
    <location>
        <begin position="207"/>
        <end position="252"/>
    </location>
</feature>
<dbReference type="EMBL" id="JASJQH010009310">
    <property type="protein sequence ID" value="KAK9680094.1"/>
    <property type="molecule type" value="Genomic_DNA"/>
</dbReference>
<dbReference type="InterPro" id="IPR027417">
    <property type="entry name" value="P-loop_NTPase"/>
</dbReference>
<gene>
    <name evidence="3" type="ORF">K7432_016046</name>
</gene>
<keyword evidence="1" id="KW-0175">Coiled coil</keyword>
<feature type="compositionally biased region" description="Polar residues" evidence="2">
    <location>
        <begin position="207"/>
        <end position="217"/>
    </location>
</feature>
<protein>
    <recommendedName>
        <fullName evidence="5">AAA+ ATPase domain-containing protein</fullName>
    </recommendedName>
</protein>
<feature type="compositionally biased region" description="Low complexity" evidence="2">
    <location>
        <begin position="218"/>
        <end position="251"/>
    </location>
</feature>
<evidence type="ECO:0000256" key="1">
    <source>
        <dbReference type="SAM" id="Coils"/>
    </source>
</evidence>
<evidence type="ECO:0000256" key="2">
    <source>
        <dbReference type="SAM" id="MobiDB-lite"/>
    </source>
</evidence>
<accession>A0ABR2VM68</accession>
<evidence type="ECO:0000313" key="3">
    <source>
        <dbReference type="EMBL" id="KAK9680094.1"/>
    </source>
</evidence>